<reference evidence="2 3" key="1">
    <citation type="submission" date="2023-06" db="EMBL/GenBank/DDBJ databases">
        <title>Draft genome sequence of Novosphingobium sp. strain IK01.</title>
        <authorList>
            <person name="Hatamoto M."/>
            <person name="Ikarashi T."/>
            <person name="Yamaguchi T."/>
        </authorList>
    </citation>
    <scope>NUCLEOTIDE SEQUENCE [LARGE SCALE GENOMIC DNA]</scope>
    <source>
        <strain evidence="2 3">IK01</strain>
    </source>
</reference>
<dbReference type="Proteomes" id="UP001187221">
    <property type="component" value="Unassembled WGS sequence"/>
</dbReference>
<sequence length="462" mass="48286">MIRIPRQPRAGTAQETGIGRGMSLRLSLALGMGIAALGLGGCAAHKPKIKATPTVGNRIPVLSHIESGTKVDTALASMDVVVPAPEVNSQWAQGGGTASKASGHLALADAPRKVWSVRIAGSSPQQRLGASPVVGGGLLYAMDTKGIVHAFDDNTGREKWQQGFRLPKKNDSIFGGGVSFDEGSVYITTGLGEVAALDATDGKIKWRVKPAGPLRGAPTVAFGAVYVMTQDNQIIALNIADGTSLWNESASTTQSGVFGVAAPAAGQGTVIAGYSSGELVAYRYENGRQLWSDALARTSIATSVSTITDIDADPIIESGHVYALGQGGRMAAYELVSGQRIWELNLAGISTPAVAGEWIFTLTDEAKLLCIAKASGKVRWMSQLPRYVSPKKKEKPIFWTGPVLAGNKLWAANSRGQIVKVTVGDGTMAVAGRVNAPVTLAPIVADKTLYVLDDSGAITAWR</sequence>
<feature type="domain" description="Pyrrolo-quinoline quinone repeat" evidence="1">
    <location>
        <begin position="145"/>
        <end position="380"/>
    </location>
</feature>
<proteinExistence type="predicted"/>
<comment type="caution">
    <text evidence="2">The sequence shown here is derived from an EMBL/GenBank/DDBJ whole genome shotgun (WGS) entry which is preliminary data.</text>
</comment>
<keyword evidence="3" id="KW-1185">Reference proteome</keyword>
<dbReference type="EMBL" id="BTFW01000001">
    <property type="protein sequence ID" value="GMM60650.1"/>
    <property type="molecule type" value="Genomic_DNA"/>
</dbReference>
<dbReference type="InterPro" id="IPR018391">
    <property type="entry name" value="PQQ_b-propeller_rpt"/>
</dbReference>
<dbReference type="SUPFAM" id="SSF50998">
    <property type="entry name" value="Quinoprotein alcohol dehydrogenase-like"/>
    <property type="match status" value="1"/>
</dbReference>
<accession>A0ABQ6P6Z7</accession>
<dbReference type="PANTHER" id="PTHR34512:SF30">
    <property type="entry name" value="OUTER MEMBRANE PROTEIN ASSEMBLY FACTOR BAMB"/>
    <property type="match status" value="1"/>
</dbReference>
<evidence type="ECO:0000313" key="3">
    <source>
        <dbReference type="Proteomes" id="UP001187221"/>
    </source>
</evidence>
<dbReference type="InterPro" id="IPR011047">
    <property type="entry name" value="Quinoprotein_ADH-like_sf"/>
</dbReference>
<organism evidence="2 3">
    <name type="scientific">Novosphingobium pituita</name>
    <dbReference type="NCBI Taxonomy" id="3056842"/>
    <lineage>
        <taxon>Bacteria</taxon>
        <taxon>Pseudomonadati</taxon>
        <taxon>Pseudomonadota</taxon>
        <taxon>Alphaproteobacteria</taxon>
        <taxon>Sphingomonadales</taxon>
        <taxon>Sphingomonadaceae</taxon>
        <taxon>Novosphingobium</taxon>
    </lineage>
</organism>
<dbReference type="SMART" id="SM00564">
    <property type="entry name" value="PQQ"/>
    <property type="match status" value="5"/>
</dbReference>
<protein>
    <recommendedName>
        <fullName evidence="1">Pyrrolo-quinoline quinone repeat domain-containing protein</fullName>
    </recommendedName>
</protein>
<dbReference type="PANTHER" id="PTHR34512">
    <property type="entry name" value="CELL SURFACE PROTEIN"/>
    <property type="match status" value="1"/>
</dbReference>
<dbReference type="Pfam" id="PF13360">
    <property type="entry name" value="PQQ_2"/>
    <property type="match status" value="1"/>
</dbReference>
<evidence type="ECO:0000313" key="2">
    <source>
        <dbReference type="EMBL" id="GMM60650.1"/>
    </source>
</evidence>
<name>A0ABQ6P6Z7_9SPHN</name>
<dbReference type="Gene3D" id="2.130.10.10">
    <property type="entry name" value="YVTN repeat-like/Quinoprotein amine dehydrogenase"/>
    <property type="match status" value="1"/>
</dbReference>
<dbReference type="InterPro" id="IPR002372">
    <property type="entry name" value="PQQ_rpt_dom"/>
</dbReference>
<evidence type="ECO:0000259" key="1">
    <source>
        <dbReference type="Pfam" id="PF13360"/>
    </source>
</evidence>
<gene>
    <name evidence="2" type="ORF">NUTIK01_14270</name>
</gene>
<dbReference type="InterPro" id="IPR015943">
    <property type="entry name" value="WD40/YVTN_repeat-like_dom_sf"/>
</dbReference>